<proteinExistence type="predicted"/>
<dbReference type="AlphaFoldDB" id="A0AAP0RRZ4"/>
<sequence>MQHIWRWFNVMQASGDSSKPFPAISRLLLGNFSIGIFLNSTKIIVNKVYWVTQSSNPRESIEYECSLRHTQRAYHKQLEQWLKQISKSNNQSSVFHATIWDQHTTQLIHFSLSS</sequence>
<gene>
    <name evidence="1" type="ORF">L1049_011682</name>
</gene>
<protein>
    <submittedName>
        <fullName evidence="1">Uncharacterized protein</fullName>
    </submittedName>
</protein>
<evidence type="ECO:0000313" key="1">
    <source>
        <dbReference type="EMBL" id="KAK9283440.1"/>
    </source>
</evidence>
<keyword evidence="2" id="KW-1185">Reference proteome</keyword>
<dbReference type="Proteomes" id="UP001415857">
    <property type="component" value="Unassembled WGS sequence"/>
</dbReference>
<evidence type="ECO:0000313" key="2">
    <source>
        <dbReference type="Proteomes" id="UP001415857"/>
    </source>
</evidence>
<name>A0AAP0RRZ4_LIQFO</name>
<reference evidence="1 2" key="1">
    <citation type="journal article" date="2024" name="Plant J.">
        <title>Genome sequences and population genomics reveal climatic adaptation and genomic divergence between two closely related sweetgum species.</title>
        <authorList>
            <person name="Xu W.Q."/>
            <person name="Ren C.Q."/>
            <person name="Zhang X.Y."/>
            <person name="Comes H.P."/>
            <person name="Liu X.H."/>
            <person name="Li Y.G."/>
            <person name="Kettle C.J."/>
            <person name="Jalonen R."/>
            <person name="Gaisberger H."/>
            <person name="Ma Y.Z."/>
            <person name="Qiu Y.X."/>
        </authorList>
    </citation>
    <scope>NUCLEOTIDE SEQUENCE [LARGE SCALE GENOMIC DNA]</scope>
    <source>
        <strain evidence="1">Hangzhou</strain>
    </source>
</reference>
<comment type="caution">
    <text evidence="1">The sequence shown here is derived from an EMBL/GenBank/DDBJ whole genome shotgun (WGS) entry which is preliminary data.</text>
</comment>
<organism evidence="1 2">
    <name type="scientific">Liquidambar formosana</name>
    <name type="common">Formosan gum</name>
    <dbReference type="NCBI Taxonomy" id="63359"/>
    <lineage>
        <taxon>Eukaryota</taxon>
        <taxon>Viridiplantae</taxon>
        <taxon>Streptophyta</taxon>
        <taxon>Embryophyta</taxon>
        <taxon>Tracheophyta</taxon>
        <taxon>Spermatophyta</taxon>
        <taxon>Magnoliopsida</taxon>
        <taxon>eudicotyledons</taxon>
        <taxon>Gunneridae</taxon>
        <taxon>Pentapetalae</taxon>
        <taxon>Saxifragales</taxon>
        <taxon>Altingiaceae</taxon>
        <taxon>Liquidambar</taxon>
    </lineage>
</organism>
<dbReference type="EMBL" id="JBBPBK010000006">
    <property type="protein sequence ID" value="KAK9283440.1"/>
    <property type="molecule type" value="Genomic_DNA"/>
</dbReference>
<accession>A0AAP0RRZ4</accession>